<sequence length="88" mass="10004">MCWESNPGLQLGRLLCYRCITHPGVSGGGRTRNLWIRSPTRCPLRHRDMRLVPAGSGFTRYRSADLGIFSATLSHLSYKALRLMPTWQ</sequence>
<organismHost>
    <name type="scientific">Paramecium bursaria</name>
    <dbReference type="NCBI Taxonomy" id="74790"/>
</organismHost>
<evidence type="ECO:0000313" key="1">
    <source>
        <dbReference type="EMBL" id="ABT13897.1"/>
    </source>
</evidence>
<accession>A7IU73</accession>
<name>A7IU73_PBCVM</name>
<evidence type="ECO:0000313" key="2">
    <source>
        <dbReference type="Proteomes" id="UP000246715"/>
    </source>
</evidence>
<dbReference type="EMBL" id="DQ491001">
    <property type="protein sequence ID" value="ABT13897.1"/>
    <property type="molecule type" value="Genomic_DNA"/>
</dbReference>
<organism evidence="1 2">
    <name type="scientific">Paramecium bursaria Chlorella virus MT325</name>
    <name type="common">PBCV-MT325</name>
    <dbReference type="NCBI Taxonomy" id="346932"/>
    <lineage>
        <taxon>Viruses</taxon>
        <taxon>Varidnaviria</taxon>
        <taxon>Bamfordvirae</taxon>
        <taxon>Nucleocytoviricota</taxon>
        <taxon>Megaviricetes</taxon>
        <taxon>Algavirales</taxon>
        <taxon>Phycodnaviridae</taxon>
        <taxon>Chlorovirus</taxon>
        <taxon>Chlorovirus conductrix</taxon>
        <taxon>Paramecium bursaria Chlorella virus A1</taxon>
    </lineage>
</organism>
<dbReference type="Proteomes" id="UP000246715">
    <property type="component" value="Segment"/>
</dbReference>
<protein>
    <submittedName>
        <fullName evidence="1">Uncharacterized protein m343L</fullName>
    </submittedName>
</protein>
<gene>
    <name evidence="1" type="primary">m343L</name>
    <name evidence="1" type="ORF">MT325_m343L</name>
</gene>
<reference evidence="1 2" key="1">
    <citation type="journal article" date="2007" name="Virology">
        <title>Sequence and annotation of the 314-kb MT325 and the 321-kb FR483 viruses that infect Chlorella Pbi.</title>
        <authorList>
            <person name="Fitzgerald L.A."/>
            <person name="Graves M.V."/>
            <person name="Li X."/>
            <person name="Feldblyum T."/>
            <person name="Hartigan J."/>
            <person name="Van Etten J.L."/>
        </authorList>
    </citation>
    <scope>NUCLEOTIDE SEQUENCE [LARGE SCALE GENOMIC DNA]</scope>
    <source>
        <strain evidence="1 2">MT325</strain>
    </source>
</reference>
<dbReference type="AntiFam" id="ANF00012">
    <property type="entry name" value="tRNA translation"/>
</dbReference>
<proteinExistence type="predicted"/>